<organism evidence="1 2">
    <name type="scientific">Eragrostis curvula</name>
    <name type="common">weeping love grass</name>
    <dbReference type="NCBI Taxonomy" id="38414"/>
    <lineage>
        <taxon>Eukaryota</taxon>
        <taxon>Viridiplantae</taxon>
        <taxon>Streptophyta</taxon>
        <taxon>Embryophyta</taxon>
        <taxon>Tracheophyta</taxon>
        <taxon>Spermatophyta</taxon>
        <taxon>Magnoliopsida</taxon>
        <taxon>Liliopsida</taxon>
        <taxon>Poales</taxon>
        <taxon>Poaceae</taxon>
        <taxon>PACMAD clade</taxon>
        <taxon>Chloridoideae</taxon>
        <taxon>Eragrostideae</taxon>
        <taxon>Eragrostidinae</taxon>
        <taxon>Eragrostis</taxon>
    </lineage>
</organism>
<gene>
    <name evidence="1" type="ORF">EJB05_44175</name>
</gene>
<sequence length="157" mass="18121">MLIDVAIEKVQGLINFFKEYRESGFLSALETAKKIALEIVKLKERSILMRDQMKQVVAHNLRRTYLESIILIIDQAISSLTTRFEQYQGYQKIFGFLFTSETLLSLDRDTLNSSCERLEAALRSKDGQSDIDAKDLFVELILLQSIIPNENRALLRF</sequence>
<dbReference type="Proteomes" id="UP000324897">
    <property type="component" value="Chromosome 3"/>
</dbReference>
<name>A0A5J9TIY1_9POAL</name>
<dbReference type="AlphaFoldDB" id="A0A5J9TIY1"/>
<dbReference type="EMBL" id="RWGY01000039">
    <property type="protein sequence ID" value="TVU10631.1"/>
    <property type="molecule type" value="Genomic_DNA"/>
</dbReference>
<protein>
    <submittedName>
        <fullName evidence="1">Uncharacterized protein</fullName>
    </submittedName>
</protein>
<reference evidence="1 2" key="1">
    <citation type="journal article" date="2019" name="Sci. Rep.">
        <title>A high-quality genome of Eragrostis curvula grass provides insights into Poaceae evolution and supports new strategies to enhance forage quality.</title>
        <authorList>
            <person name="Carballo J."/>
            <person name="Santos B.A.C.M."/>
            <person name="Zappacosta D."/>
            <person name="Garbus I."/>
            <person name="Selva J.P."/>
            <person name="Gallo C.A."/>
            <person name="Diaz A."/>
            <person name="Albertini E."/>
            <person name="Caccamo M."/>
            <person name="Echenique V."/>
        </authorList>
    </citation>
    <scope>NUCLEOTIDE SEQUENCE [LARGE SCALE GENOMIC DNA]</scope>
    <source>
        <strain evidence="2">cv. Victoria</strain>
        <tissue evidence="1">Leaf</tissue>
    </source>
</reference>
<comment type="caution">
    <text evidence="1">The sequence shown here is derived from an EMBL/GenBank/DDBJ whole genome shotgun (WGS) entry which is preliminary data.</text>
</comment>
<feature type="non-terminal residue" evidence="1">
    <location>
        <position position="157"/>
    </location>
</feature>
<dbReference type="OrthoDB" id="693817at2759"/>
<dbReference type="Gramene" id="TVU10631">
    <property type="protein sequence ID" value="TVU10631"/>
    <property type="gene ID" value="EJB05_44175"/>
</dbReference>
<proteinExistence type="predicted"/>
<keyword evidence="2" id="KW-1185">Reference proteome</keyword>
<evidence type="ECO:0000313" key="1">
    <source>
        <dbReference type="EMBL" id="TVU10631.1"/>
    </source>
</evidence>
<accession>A0A5J9TIY1</accession>
<evidence type="ECO:0000313" key="2">
    <source>
        <dbReference type="Proteomes" id="UP000324897"/>
    </source>
</evidence>